<keyword evidence="3" id="KW-1185">Reference proteome</keyword>
<evidence type="ECO:0000256" key="1">
    <source>
        <dbReference type="SAM" id="MobiDB-lite"/>
    </source>
</evidence>
<evidence type="ECO:0000313" key="3">
    <source>
        <dbReference type="Proteomes" id="UP000054776"/>
    </source>
</evidence>
<protein>
    <submittedName>
        <fullName evidence="2">Uncharacterized protein</fullName>
    </submittedName>
</protein>
<sequence length="36" mass="4124">MSFNDVTLNNAYTVHKPANQPPMEYEQADVSTANYY</sequence>
<gene>
    <name evidence="2" type="ORF">T01_15279</name>
</gene>
<evidence type="ECO:0000313" key="2">
    <source>
        <dbReference type="EMBL" id="KRY25268.1"/>
    </source>
</evidence>
<feature type="compositionally biased region" description="Polar residues" evidence="1">
    <location>
        <begin position="1"/>
        <end position="12"/>
    </location>
</feature>
<dbReference type="OrthoDB" id="10571765at2759"/>
<organism evidence="2 3">
    <name type="scientific">Trichinella spiralis</name>
    <name type="common">Trichina worm</name>
    <dbReference type="NCBI Taxonomy" id="6334"/>
    <lineage>
        <taxon>Eukaryota</taxon>
        <taxon>Metazoa</taxon>
        <taxon>Ecdysozoa</taxon>
        <taxon>Nematoda</taxon>
        <taxon>Enoplea</taxon>
        <taxon>Dorylaimia</taxon>
        <taxon>Trichinellida</taxon>
        <taxon>Trichinellidae</taxon>
        <taxon>Trichinella</taxon>
    </lineage>
</organism>
<dbReference type="EMBL" id="JYDH01001062">
    <property type="protein sequence ID" value="KRY25268.1"/>
    <property type="molecule type" value="Genomic_DNA"/>
</dbReference>
<dbReference type="AlphaFoldDB" id="A0A0V1AKI6"/>
<accession>A0A0V1AKI6</accession>
<dbReference type="Proteomes" id="UP000054776">
    <property type="component" value="Unassembled WGS sequence"/>
</dbReference>
<comment type="caution">
    <text evidence="2">The sequence shown here is derived from an EMBL/GenBank/DDBJ whole genome shotgun (WGS) entry which is preliminary data.</text>
</comment>
<proteinExistence type="predicted"/>
<reference evidence="2 3" key="1">
    <citation type="submission" date="2015-01" db="EMBL/GenBank/DDBJ databases">
        <title>Evolution of Trichinella species and genotypes.</title>
        <authorList>
            <person name="Korhonen P.K."/>
            <person name="Edoardo P."/>
            <person name="Giuseppe L.R."/>
            <person name="Gasser R.B."/>
        </authorList>
    </citation>
    <scope>NUCLEOTIDE SEQUENCE [LARGE SCALE GENOMIC DNA]</scope>
    <source>
        <strain evidence="2">ISS3</strain>
    </source>
</reference>
<feature type="region of interest" description="Disordered" evidence="1">
    <location>
        <begin position="1"/>
        <end position="36"/>
    </location>
</feature>
<name>A0A0V1AKI6_TRISP</name>
<dbReference type="InParanoid" id="A0A0V1AKI6"/>